<dbReference type="SUPFAM" id="SSF57184">
    <property type="entry name" value="Growth factor receptor domain"/>
    <property type="match status" value="1"/>
</dbReference>
<dbReference type="EMBL" id="JACEEZ010025075">
    <property type="protein sequence ID" value="KAG0704995.1"/>
    <property type="molecule type" value="Genomic_DNA"/>
</dbReference>
<dbReference type="Pfam" id="PF00053">
    <property type="entry name" value="EGF_laminin"/>
    <property type="match status" value="1"/>
</dbReference>
<keyword evidence="4" id="KW-1185">Reference proteome</keyword>
<dbReference type="GO" id="GO:0005044">
    <property type="term" value="F:scavenger receptor activity"/>
    <property type="evidence" value="ECO:0007669"/>
    <property type="project" value="InterPro"/>
</dbReference>
<protein>
    <submittedName>
        <fullName evidence="3">Multiple epidermal growth factor-like domains protein 10</fullName>
    </submittedName>
</protein>
<sequence length="110" mass="11168">MDARAAADVVQAAPTNGVIRSSGSSGECECQPGYVGATCSEECPEGLWGPACANECQCVDGAPCHPSTGTCLHHCPAGLTGDDCDTREYGARPGQQGIPAGSKVKWVVSN</sequence>
<dbReference type="Gene3D" id="2.170.300.10">
    <property type="entry name" value="Tie2 ligand-binding domain superfamily"/>
    <property type="match status" value="1"/>
</dbReference>
<evidence type="ECO:0000313" key="3">
    <source>
        <dbReference type="EMBL" id="KAG0704995.1"/>
    </source>
</evidence>
<name>A0A8J4XLP9_CHIOP</name>
<proteinExistence type="predicted"/>
<organism evidence="3 4">
    <name type="scientific">Chionoecetes opilio</name>
    <name type="common">Atlantic snow crab</name>
    <name type="synonym">Cancer opilio</name>
    <dbReference type="NCBI Taxonomy" id="41210"/>
    <lineage>
        <taxon>Eukaryota</taxon>
        <taxon>Metazoa</taxon>
        <taxon>Ecdysozoa</taxon>
        <taxon>Arthropoda</taxon>
        <taxon>Crustacea</taxon>
        <taxon>Multicrustacea</taxon>
        <taxon>Malacostraca</taxon>
        <taxon>Eumalacostraca</taxon>
        <taxon>Eucarida</taxon>
        <taxon>Decapoda</taxon>
        <taxon>Pleocyemata</taxon>
        <taxon>Brachyura</taxon>
        <taxon>Eubrachyura</taxon>
        <taxon>Majoidea</taxon>
        <taxon>Majidae</taxon>
        <taxon>Chionoecetes</taxon>
    </lineage>
</organism>
<dbReference type="Proteomes" id="UP000770661">
    <property type="component" value="Unassembled WGS sequence"/>
</dbReference>
<keyword evidence="1" id="KW-0245">EGF-like domain</keyword>
<gene>
    <name evidence="3" type="primary">megf10</name>
    <name evidence="3" type="ORF">GWK47_024578</name>
</gene>
<comment type="caution">
    <text evidence="3">The sequence shown here is derived from an EMBL/GenBank/DDBJ whole genome shotgun (WGS) entry which is preliminary data.</text>
</comment>
<evidence type="ECO:0000313" key="4">
    <source>
        <dbReference type="Proteomes" id="UP000770661"/>
    </source>
</evidence>
<reference evidence="3" key="1">
    <citation type="submission" date="2020-07" db="EMBL/GenBank/DDBJ databases">
        <title>The High-quality genome of the commercially important snow crab, Chionoecetes opilio.</title>
        <authorList>
            <person name="Jeong J.-H."/>
            <person name="Ryu S."/>
        </authorList>
    </citation>
    <scope>NUCLEOTIDE SEQUENCE</scope>
    <source>
        <strain evidence="3">MADBK_172401_WGS</strain>
        <tissue evidence="3">Digestive gland</tissue>
    </source>
</reference>
<feature type="domain" description="Laminin EGF-like" evidence="2">
    <location>
        <begin position="24"/>
        <end position="58"/>
    </location>
</feature>
<dbReference type="OrthoDB" id="6343957at2759"/>
<evidence type="ECO:0000259" key="2">
    <source>
        <dbReference type="Pfam" id="PF00053"/>
    </source>
</evidence>
<accession>A0A8J4XLP9</accession>
<dbReference type="PANTHER" id="PTHR24043:SF8">
    <property type="entry name" value="EGF-LIKE DOMAIN-CONTAINING PROTEIN"/>
    <property type="match status" value="1"/>
</dbReference>
<dbReference type="PANTHER" id="PTHR24043">
    <property type="entry name" value="SCAVENGER RECEPTOR CLASS F"/>
    <property type="match status" value="1"/>
</dbReference>
<dbReference type="InterPro" id="IPR042635">
    <property type="entry name" value="MEGF10/SREC1/2-like"/>
</dbReference>
<dbReference type="AlphaFoldDB" id="A0A8J4XLP9"/>
<dbReference type="InterPro" id="IPR002049">
    <property type="entry name" value="LE_dom"/>
</dbReference>
<evidence type="ECO:0000256" key="1">
    <source>
        <dbReference type="ARBA" id="ARBA00022536"/>
    </source>
</evidence>
<dbReference type="InterPro" id="IPR009030">
    <property type="entry name" value="Growth_fac_rcpt_cys_sf"/>
</dbReference>